<accession>A0ABT7BLS4</accession>
<organism evidence="8 9">
    <name type="scientific">Roseofilum halophilum BLCC-M91</name>
    <dbReference type="NCBI Taxonomy" id="3022259"/>
    <lineage>
        <taxon>Bacteria</taxon>
        <taxon>Bacillati</taxon>
        <taxon>Cyanobacteriota</taxon>
        <taxon>Cyanophyceae</taxon>
        <taxon>Desertifilales</taxon>
        <taxon>Desertifilaceae</taxon>
        <taxon>Roseofilum</taxon>
        <taxon>Roseofilum halophilum</taxon>
    </lineage>
</organism>
<feature type="region of interest" description="Disordered" evidence="5">
    <location>
        <begin position="464"/>
        <end position="485"/>
    </location>
</feature>
<evidence type="ECO:0000256" key="4">
    <source>
        <dbReference type="SAM" id="Coils"/>
    </source>
</evidence>
<dbReference type="Gene3D" id="2.40.30.170">
    <property type="match status" value="1"/>
</dbReference>
<dbReference type="EMBL" id="JAQPOK010000109">
    <property type="protein sequence ID" value="MDJ1180149.1"/>
    <property type="molecule type" value="Genomic_DNA"/>
</dbReference>
<dbReference type="RefSeq" id="WP_283763450.1">
    <property type="nucleotide sequence ID" value="NZ_JAQPOK010000109.1"/>
</dbReference>
<keyword evidence="3 4" id="KW-0175">Coiled coil</keyword>
<evidence type="ECO:0000313" key="9">
    <source>
        <dbReference type="Proteomes" id="UP001231370"/>
    </source>
</evidence>
<evidence type="ECO:0000256" key="2">
    <source>
        <dbReference type="ARBA" id="ARBA00009477"/>
    </source>
</evidence>
<dbReference type="PANTHER" id="PTHR32347:SF23">
    <property type="entry name" value="BLL5650 PROTEIN"/>
    <property type="match status" value="1"/>
</dbReference>
<evidence type="ECO:0000256" key="5">
    <source>
        <dbReference type="SAM" id="MobiDB-lite"/>
    </source>
</evidence>
<dbReference type="InterPro" id="IPR006143">
    <property type="entry name" value="RND_pump_MFP"/>
</dbReference>
<evidence type="ECO:0000256" key="3">
    <source>
        <dbReference type="ARBA" id="ARBA00023054"/>
    </source>
</evidence>
<evidence type="ECO:0000259" key="7">
    <source>
        <dbReference type="Pfam" id="PF25967"/>
    </source>
</evidence>
<protein>
    <submittedName>
        <fullName evidence="8">Efflux RND transporter periplasmic adaptor subunit</fullName>
    </submittedName>
</protein>
<dbReference type="SUPFAM" id="SSF111369">
    <property type="entry name" value="HlyD-like secretion proteins"/>
    <property type="match status" value="1"/>
</dbReference>
<dbReference type="PANTHER" id="PTHR32347">
    <property type="entry name" value="EFFLUX SYSTEM COMPONENT YKNX-RELATED"/>
    <property type="match status" value="1"/>
</dbReference>
<feature type="coiled-coil region" evidence="4">
    <location>
        <begin position="109"/>
        <end position="283"/>
    </location>
</feature>
<keyword evidence="6" id="KW-1133">Transmembrane helix</keyword>
<dbReference type="InterPro" id="IPR050465">
    <property type="entry name" value="UPF0194_transport"/>
</dbReference>
<keyword evidence="6" id="KW-0812">Transmembrane</keyword>
<dbReference type="Proteomes" id="UP001231370">
    <property type="component" value="Unassembled WGS sequence"/>
</dbReference>
<evidence type="ECO:0000313" key="8">
    <source>
        <dbReference type="EMBL" id="MDJ1180149.1"/>
    </source>
</evidence>
<evidence type="ECO:0000256" key="6">
    <source>
        <dbReference type="SAM" id="Phobius"/>
    </source>
</evidence>
<gene>
    <name evidence="8" type="ORF">PJF56_14885</name>
</gene>
<dbReference type="Gene3D" id="2.40.50.100">
    <property type="match status" value="1"/>
</dbReference>
<comment type="caution">
    <text evidence="8">The sequence shown here is derived from an EMBL/GenBank/DDBJ whole genome shotgun (WGS) entry which is preliminary data.</text>
</comment>
<comment type="similarity">
    <text evidence="2">Belongs to the membrane fusion protein (MFP) (TC 8.A.1) family.</text>
</comment>
<evidence type="ECO:0000256" key="1">
    <source>
        <dbReference type="ARBA" id="ARBA00004196"/>
    </source>
</evidence>
<name>A0ABT7BLS4_9CYAN</name>
<keyword evidence="9" id="KW-1185">Reference proteome</keyword>
<feature type="transmembrane region" description="Helical" evidence="6">
    <location>
        <begin position="16"/>
        <end position="37"/>
    </location>
</feature>
<dbReference type="NCBIfam" id="TIGR01730">
    <property type="entry name" value="RND_mfp"/>
    <property type="match status" value="1"/>
</dbReference>
<dbReference type="Gene3D" id="2.40.420.20">
    <property type="match status" value="1"/>
</dbReference>
<keyword evidence="6" id="KW-0472">Membrane</keyword>
<sequence>MMEILAKQQHKQGIRWLMGSGAIAAISVFSLLGYTWMAQRSPAPVKVTTTAIELESVKTTINESGILELADQQTLKAPNDSTVEQVLVTVGQRVQAGEEVIRLRNPERETRLQEQLTQIEETMVQLAHDQQRVQTAQEKLGTAQKQFQIDTLELEEKQLRLERSQQEVQEKQANLEDAQEELENILELEEKGFISGDQLRSQRQEVRNAEIAVRDAQLRVETETLSLERDRLQKSNQQQAAIANATSELQNAQLNVNRTQLQLQRQELELRKIEQELQDTLIIAPIDGMILGVNVNNGEGVARGHELLTLGDPNQEYVRLSLSTLNAAKVRLNQLARITIIGPDSPVYEGQVVSLSPQAKSASETEGSGLATVSAIVQLHQPTGTLIPGSQVNVEIILEQRQDVVGVSLEALQRSGKTTFVWVKDEQGLAQKQEITLGLEGLDSVEVLSGLELGDRVIIPTPGLNLEPGMPLEQASSSEEPLKNR</sequence>
<dbReference type="InterPro" id="IPR058627">
    <property type="entry name" value="MdtA-like_C"/>
</dbReference>
<feature type="domain" description="Multidrug resistance protein MdtA-like C-terminal permuted SH3" evidence="7">
    <location>
        <begin position="404"/>
        <end position="459"/>
    </location>
</feature>
<dbReference type="Gene3D" id="1.10.287.470">
    <property type="entry name" value="Helix hairpin bin"/>
    <property type="match status" value="1"/>
</dbReference>
<comment type="subcellular location">
    <subcellularLocation>
        <location evidence="1">Cell envelope</location>
    </subcellularLocation>
</comment>
<reference evidence="8 9" key="1">
    <citation type="submission" date="2023-01" db="EMBL/GenBank/DDBJ databases">
        <title>Novel diversity within Roseofilum (Cyanobacteria; Desertifilaceae) from marine benthic mats with descriptions of four novel species.</title>
        <authorList>
            <person name="Wang Y."/>
            <person name="Berthold D.E."/>
            <person name="Hu J."/>
            <person name="Lefler F.W."/>
            <person name="Laughinghouse H.D. IV."/>
        </authorList>
    </citation>
    <scope>NUCLEOTIDE SEQUENCE [LARGE SCALE GENOMIC DNA]</scope>
    <source>
        <strain evidence="8 9">BLCC-M91</strain>
    </source>
</reference>
<dbReference type="Pfam" id="PF25967">
    <property type="entry name" value="RND-MFP_C"/>
    <property type="match status" value="1"/>
</dbReference>
<proteinExistence type="inferred from homology"/>